<dbReference type="AlphaFoldDB" id="G4HPI1"/>
<accession>G4HPI1</accession>
<name>G4HPI1_9BACL</name>
<dbReference type="Proteomes" id="UP000003891">
    <property type="component" value="Unassembled WGS sequence"/>
</dbReference>
<evidence type="ECO:0000313" key="3">
    <source>
        <dbReference type="EMBL" id="EHB47888.1"/>
    </source>
</evidence>
<dbReference type="InterPro" id="IPR025377">
    <property type="entry name" value="DUF4367"/>
</dbReference>
<dbReference type="Pfam" id="PF14285">
    <property type="entry name" value="DUF4367"/>
    <property type="match status" value="1"/>
</dbReference>
<dbReference type="PATRIC" id="fig|743719.3.peg.5989"/>
<feature type="domain" description="DUF4367" evidence="2">
    <location>
        <begin position="221"/>
        <end position="320"/>
    </location>
</feature>
<dbReference type="EMBL" id="AGIP01000026">
    <property type="protein sequence ID" value="EHB47888.1"/>
    <property type="molecule type" value="Genomic_DNA"/>
</dbReference>
<feature type="transmembrane region" description="Helical" evidence="1">
    <location>
        <begin position="47"/>
        <end position="66"/>
    </location>
</feature>
<protein>
    <recommendedName>
        <fullName evidence="2">DUF4367 domain-containing protein</fullName>
    </recommendedName>
</protein>
<reference evidence="3 4" key="1">
    <citation type="submission" date="2011-09" db="EMBL/GenBank/DDBJ databases">
        <title>The draft genome of Paenibacillus lactis 154.</title>
        <authorList>
            <consortium name="US DOE Joint Genome Institute (JGI-PGF)"/>
            <person name="Lucas S."/>
            <person name="Han J."/>
            <person name="Lapidus A."/>
            <person name="Cheng J.-F."/>
            <person name="Goodwin L."/>
            <person name="Pitluck S."/>
            <person name="Peters L."/>
            <person name="Land M.L."/>
            <person name="Hauser L."/>
            <person name="Siebers A."/>
            <person name="Thelen M."/>
            <person name="Hugenholtz P."/>
            <person name="Allgaier M."/>
            <person name="Woyke T.J."/>
        </authorList>
    </citation>
    <scope>NUCLEOTIDE SEQUENCE [LARGE SCALE GENOMIC DNA]</scope>
    <source>
        <strain evidence="3 4">154</strain>
    </source>
</reference>
<gene>
    <name evidence="3" type="ORF">PaelaDRAFT_5892</name>
</gene>
<evidence type="ECO:0000259" key="2">
    <source>
        <dbReference type="Pfam" id="PF14285"/>
    </source>
</evidence>
<dbReference type="eggNOG" id="ENOG5034BAD">
    <property type="taxonomic scope" value="Bacteria"/>
</dbReference>
<dbReference type="OrthoDB" id="2644333at2"/>
<organism evidence="3 4">
    <name type="scientific">Paenibacillus lactis 154</name>
    <dbReference type="NCBI Taxonomy" id="743719"/>
    <lineage>
        <taxon>Bacteria</taxon>
        <taxon>Bacillati</taxon>
        <taxon>Bacillota</taxon>
        <taxon>Bacilli</taxon>
        <taxon>Bacillales</taxon>
        <taxon>Paenibacillaceae</taxon>
        <taxon>Paenibacillus</taxon>
    </lineage>
</organism>
<keyword evidence="1" id="KW-1133">Transmembrane helix</keyword>
<sequence length="327" mass="36652">MSMDSDKDLKPLFQRVEPPGAALQKRVMRQIREEHIQKERLFVKNKVSILLIAGMLLTASTGFAAVKYHSLTNGKGEVVYEEKSSAVSPPLKDYSKEELDRIHLMNTVWDEQIKPGEAAAIYIVPNNPNHVIDIKSTPHAVKDFDKLTSMVNVPGVPLAKEISASASDKYMFNNASVHMERETDAKPLTEQEKADIAKKLLTKAKSSGKDYALMPIQFTDNFWLSTVYYTSGSKEIALTILNNGDHGSVTSYWDENMDMINRKIEINGQDVLQKTWNDGSTTQLDWAYEDPSTGHHYLYTLSSMEGDVPAEELIRIAETIIPKAASK</sequence>
<evidence type="ECO:0000256" key="1">
    <source>
        <dbReference type="SAM" id="Phobius"/>
    </source>
</evidence>
<proteinExistence type="predicted"/>
<keyword evidence="1" id="KW-0812">Transmembrane</keyword>
<keyword evidence="1" id="KW-0472">Membrane</keyword>
<evidence type="ECO:0000313" key="4">
    <source>
        <dbReference type="Proteomes" id="UP000003891"/>
    </source>
</evidence>